<dbReference type="AlphaFoldDB" id="A0A381PGF4"/>
<evidence type="ECO:0000313" key="4">
    <source>
        <dbReference type="EMBL" id="SUZ65724.1"/>
    </source>
</evidence>
<dbReference type="Pfam" id="PF00583">
    <property type="entry name" value="Acetyltransf_1"/>
    <property type="match status" value="1"/>
</dbReference>
<dbReference type="GO" id="GO:0016747">
    <property type="term" value="F:acyltransferase activity, transferring groups other than amino-acyl groups"/>
    <property type="evidence" value="ECO:0007669"/>
    <property type="project" value="InterPro"/>
</dbReference>
<dbReference type="InterPro" id="IPR050832">
    <property type="entry name" value="Bact_Acetyltransf"/>
</dbReference>
<dbReference type="PANTHER" id="PTHR43877">
    <property type="entry name" value="AMINOALKYLPHOSPHONATE N-ACETYLTRANSFERASE-RELATED-RELATED"/>
    <property type="match status" value="1"/>
</dbReference>
<sequence>MNVTVRLAKSADQPRCSELFDVLAEATGTSLSGTPARPKTTFCNETFELLLTNDRGSLVVAEEAGEILGLASISYNIALRYDGEYCQLEELVVDPAARGKNVGGLLVQETVKLAKGRGCKEFGLYLLESTKHNQGFYEKYGFVLIGTEMRQRL</sequence>
<organism evidence="4">
    <name type="scientific">marine metagenome</name>
    <dbReference type="NCBI Taxonomy" id="408172"/>
    <lineage>
        <taxon>unclassified sequences</taxon>
        <taxon>metagenomes</taxon>
        <taxon>ecological metagenomes</taxon>
    </lineage>
</organism>
<evidence type="ECO:0000256" key="2">
    <source>
        <dbReference type="ARBA" id="ARBA00023315"/>
    </source>
</evidence>
<dbReference type="SUPFAM" id="SSF55729">
    <property type="entry name" value="Acyl-CoA N-acyltransferases (Nat)"/>
    <property type="match status" value="1"/>
</dbReference>
<reference evidence="4" key="1">
    <citation type="submission" date="2018-05" db="EMBL/GenBank/DDBJ databases">
        <authorList>
            <person name="Lanie J.A."/>
            <person name="Ng W.-L."/>
            <person name="Kazmierczak K.M."/>
            <person name="Andrzejewski T.M."/>
            <person name="Davidsen T.M."/>
            <person name="Wayne K.J."/>
            <person name="Tettelin H."/>
            <person name="Glass J.I."/>
            <person name="Rusch D."/>
            <person name="Podicherti R."/>
            <person name="Tsui H.-C.T."/>
            <person name="Winkler M.E."/>
        </authorList>
    </citation>
    <scope>NUCLEOTIDE SEQUENCE</scope>
</reference>
<dbReference type="InterPro" id="IPR016181">
    <property type="entry name" value="Acyl_CoA_acyltransferase"/>
</dbReference>
<proteinExistence type="predicted"/>
<dbReference type="EMBL" id="UINC01000966">
    <property type="protein sequence ID" value="SUZ65724.1"/>
    <property type="molecule type" value="Genomic_DNA"/>
</dbReference>
<accession>A0A381PGF4</accession>
<protein>
    <recommendedName>
        <fullName evidence="3">N-acetyltransferase domain-containing protein</fullName>
    </recommendedName>
</protein>
<feature type="domain" description="N-acetyltransferase" evidence="3">
    <location>
        <begin position="3"/>
        <end position="153"/>
    </location>
</feature>
<keyword evidence="1" id="KW-0808">Transferase</keyword>
<dbReference type="CDD" id="cd04301">
    <property type="entry name" value="NAT_SF"/>
    <property type="match status" value="1"/>
</dbReference>
<keyword evidence="2" id="KW-0012">Acyltransferase</keyword>
<dbReference type="Gene3D" id="3.40.630.30">
    <property type="match status" value="1"/>
</dbReference>
<name>A0A381PGF4_9ZZZZ</name>
<dbReference type="InterPro" id="IPR000182">
    <property type="entry name" value="GNAT_dom"/>
</dbReference>
<dbReference type="PROSITE" id="PS51186">
    <property type="entry name" value="GNAT"/>
    <property type="match status" value="1"/>
</dbReference>
<evidence type="ECO:0000256" key="1">
    <source>
        <dbReference type="ARBA" id="ARBA00022679"/>
    </source>
</evidence>
<evidence type="ECO:0000259" key="3">
    <source>
        <dbReference type="PROSITE" id="PS51186"/>
    </source>
</evidence>
<gene>
    <name evidence="4" type="ORF">METZ01_LOCUS18578</name>
</gene>